<dbReference type="WBParaSite" id="JU765_v2.g16850.t1">
    <property type="protein sequence ID" value="JU765_v2.g16850.t1"/>
    <property type="gene ID" value="JU765_v2.g16850"/>
</dbReference>
<proteinExistence type="predicted"/>
<dbReference type="Proteomes" id="UP000887576">
    <property type="component" value="Unplaced"/>
</dbReference>
<name>A0AC34QIV8_9BILA</name>
<reference evidence="2" key="1">
    <citation type="submission" date="2022-11" db="UniProtKB">
        <authorList>
            <consortium name="WormBaseParasite"/>
        </authorList>
    </citation>
    <scope>IDENTIFICATION</scope>
</reference>
<evidence type="ECO:0000313" key="1">
    <source>
        <dbReference type="Proteomes" id="UP000887576"/>
    </source>
</evidence>
<organism evidence="1 2">
    <name type="scientific">Panagrolaimus sp. JU765</name>
    <dbReference type="NCBI Taxonomy" id="591449"/>
    <lineage>
        <taxon>Eukaryota</taxon>
        <taxon>Metazoa</taxon>
        <taxon>Ecdysozoa</taxon>
        <taxon>Nematoda</taxon>
        <taxon>Chromadorea</taxon>
        <taxon>Rhabditida</taxon>
        <taxon>Tylenchina</taxon>
        <taxon>Panagrolaimomorpha</taxon>
        <taxon>Panagrolaimoidea</taxon>
        <taxon>Panagrolaimidae</taxon>
        <taxon>Panagrolaimus</taxon>
    </lineage>
</organism>
<protein>
    <submittedName>
        <fullName evidence="2">Ran GTPase activating protein 1</fullName>
    </submittedName>
</protein>
<sequence length="359" mass="39278">MFSSGHLSFKGRGEKWNSTDDGESIATEISSVTKLEVLELCGNSLGVDASLPIAEAMKKHPELKKALWSDLFTSRLNTEIPLILKTLCNSMIVSGTRLTVLDLSDNAIGPQAIGALEEFLSGPTCFALKELYLNNCGLGSAGINVAECLIKCHEAALRHNTIFDLQVFVAGRNRLENRGAKALAKAFKTLGTLVEVKMYQNGVKQEGISALAEAFEDCPNLKVLDLNDNTFGRRGAMQMARVVGKLTKLQVLNFGDCLCRRKGSESIVMNLAMNCSAIQELRLNGNEIDVETAQKIVQMCKSLPKITILDLQQNCYGRNWSILVSHFQKPFVDFGAESDDDGSRDGDTSEEESDKSDED</sequence>
<evidence type="ECO:0000313" key="2">
    <source>
        <dbReference type="WBParaSite" id="JU765_v2.g16850.t1"/>
    </source>
</evidence>
<accession>A0AC34QIV8</accession>